<dbReference type="EMBL" id="CP113520">
    <property type="protein sequence ID" value="WAJ30244.1"/>
    <property type="molecule type" value="Genomic_DNA"/>
</dbReference>
<organism evidence="1 2">
    <name type="scientific">Antarcticirhabdus aurantiaca</name>
    <dbReference type="NCBI Taxonomy" id="2606717"/>
    <lineage>
        <taxon>Bacteria</taxon>
        <taxon>Pseudomonadati</taxon>
        <taxon>Pseudomonadota</taxon>
        <taxon>Alphaproteobacteria</taxon>
        <taxon>Hyphomicrobiales</taxon>
        <taxon>Aurantimonadaceae</taxon>
        <taxon>Antarcticirhabdus</taxon>
    </lineage>
</organism>
<protein>
    <submittedName>
        <fullName evidence="1">Uncharacterized protein</fullName>
    </submittedName>
</protein>
<reference evidence="1" key="1">
    <citation type="submission" date="2022-11" db="EMBL/GenBank/DDBJ databases">
        <title>beta-Carotene-producing bacterium, Jeongeuplla avenae sp. nov., alleviates the salt stress of Arabidopsis seedlings.</title>
        <authorList>
            <person name="Jiang L."/>
            <person name="Lee J."/>
        </authorList>
    </citation>
    <scope>NUCLEOTIDE SEQUENCE</scope>
    <source>
        <strain evidence="1">DY_R2A_6</strain>
    </source>
</reference>
<keyword evidence="2" id="KW-1185">Reference proteome</keyword>
<dbReference type="Proteomes" id="UP001163223">
    <property type="component" value="Chromosome"/>
</dbReference>
<proteinExistence type="predicted"/>
<evidence type="ECO:0000313" key="2">
    <source>
        <dbReference type="Proteomes" id="UP001163223"/>
    </source>
</evidence>
<accession>A0ACD4NUB5</accession>
<sequence>MKFATIVLCAGLVGTLVVSNLQGATIVPGEGLAATLILDETTTGSIKPRLDPSLQAARLIDLQTGSTCRLPNLDAGEHFEPTTVGAACADDPALNRVSQWRASGDGTLEMADADGATVYRFAPGDGVLYESVYPENALVTIVPVKG</sequence>
<evidence type="ECO:0000313" key="1">
    <source>
        <dbReference type="EMBL" id="WAJ30244.1"/>
    </source>
</evidence>
<gene>
    <name evidence="1" type="ORF">OXU80_08585</name>
</gene>
<name>A0ACD4NUB5_9HYPH</name>